<gene>
    <name evidence="2" type="ORF">roselon_00589</name>
</gene>
<feature type="transmembrane region" description="Helical" evidence="1">
    <location>
        <begin position="38"/>
        <end position="59"/>
    </location>
</feature>
<proteinExistence type="predicted"/>
<dbReference type="HOGENOM" id="CLU_1353780_0_0_5"/>
<dbReference type="Proteomes" id="UP000019593">
    <property type="component" value="Chromosome"/>
</dbReference>
<keyword evidence="1" id="KW-0472">Membrane</keyword>
<evidence type="ECO:0000313" key="3">
    <source>
        <dbReference type="Proteomes" id="UP000019593"/>
    </source>
</evidence>
<organism evidence="2 3">
    <name type="scientific">Roseicyclus elongatus DSM 19469</name>
    <dbReference type="NCBI Taxonomy" id="1294273"/>
    <lineage>
        <taxon>Bacteria</taxon>
        <taxon>Pseudomonadati</taxon>
        <taxon>Pseudomonadota</taxon>
        <taxon>Alphaproteobacteria</taxon>
        <taxon>Rhodobacterales</taxon>
        <taxon>Roseobacteraceae</taxon>
        <taxon>Roseicyclus</taxon>
    </lineage>
</organism>
<keyword evidence="1" id="KW-0812">Transmembrane</keyword>
<dbReference type="eggNOG" id="ENOG5033AVM">
    <property type="taxonomic scope" value="Bacteria"/>
</dbReference>
<evidence type="ECO:0000256" key="1">
    <source>
        <dbReference type="SAM" id="Phobius"/>
    </source>
</evidence>
<keyword evidence="1" id="KW-1133">Transmembrane helix</keyword>
<name>W8RPF4_9RHOB</name>
<sequence>MLGVRRRRLRRLRKRMVTQTAERRPTPIPRDRLDKIEAFMAIGANVTVIVTLIIAVLSYREQVNQAKREAAFQFVAAFNDGALLDAQRRFGAEMARVDIRGLRDVTVPRETMATIIDQMVDTSSSPNTLQQDIISIIGYFDSAQVCIDSDTCDGAIILGNLTEIGGRYACLLLPYSDLISRDSLFDGLGDGLRRLIDYETRC</sequence>
<evidence type="ECO:0000313" key="2">
    <source>
        <dbReference type="EMBL" id="AHM03029.1"/>
    </source>
</evidence>
<protein>
    <submittedName>
        <fullName evidence="2">Uncharacterized protein</fullName>
    </submittedName>
</protein>
<dbReference type="EMBL" id="CP004372">
    <property type="protein sequence ID" value="AHM03029.1"/>
    <property type="molecule type" value="Genomic_DNA"/>
</dbReference>
<reference evidence="2 3" key="1">
    <citation type="submission" date="2013-03" db="EMBL/GenBank/DDBJ databases">
        <authorList>
            <person name="Fiebig A."/>
            <person name="Goeker M."/>
            <person name="Klenk H.-P.P."/>
        </authorList>
    </citation>
    <scope>NUCLEOTIDE SEQUENCE [LARGE SCALE GENOMIC DNA]</scope>
    <source>
        <strain evidence="3">DSM 19469</strain>
    </source>
</reference>
<accession>W8RPF4</accession>
<dbReference type="AlphaFoldDB" id="W8RPF4"/>
<keyword evidence="3" id="KW-1185">Reference proteome</keyword>
<dbReference type="STRING" id="1294273.roselon_00589"/>
<dbReference type="KEGG" id="red:roselon_00589"/>